<gene>
    <name evidence="10" type="ORF">LZI70_00925</name>
</gene>
<keyword evidence="3 8" id="KW-0813">Transport</keyword>
<feature type="transmembrane region" description="Helical" evidence="8">
    <location>
        <begin position="20"/>
        <end position="40"/>
    </location>
</feature>
<feature type="transmembrane region" description="Helical" evidence="8">
    <location>
        <begin position="237"/>
        <end position="264"/>
    </location>
</feature>
<dbReference type="Proteomes" id="UP001059120">
    <property type="component" value="Chromosome 1"/>
</dbReference>
<organism evidence="10 11">
    <name type="scientific">Vibrio pelagius</name>
    <dbReference type="NCBI Taxonomy" id="28169"/>
    <lineage>
        <taxon>Bacteria</taxon>
        <taxon>Pseudomonadati</taxon>
        <taxon>Pseudomonadota</taxon>
        <taxon>Gammaproteobacteria</taxon>
        <taxon>Vibrionales</taxon>
        <taxon>Vibrionaceae</taxon>
        <taxon>Vibrio</taxon>
    </lineage>
</organism>
<evidence type="ECO:0000256" key="7">
    <source>
        <dbReference type="ARBA" id="ARBA00023136"/>
    </source>
</evidence>
<keyword evidence="8" id="KW-0769">Symport</keyword>
<accession>A0ABY5G5D6</accession>
<reference evidence="10" key="1">
    <citation type="submission" date="2022-01" db="EMBL/GenBank/DDBJ databases">
        <title>Alginate degradation mechanism of Vibrio pelagius WXL662.</title>
        <authorList>
            <person name="He X."/>
        </authorList>
    </citation>
    <scope>NUCLEOTIDE SEQUENCE</scope>
    <source>
        <strain evidence="10">WXL662</strain>
    </source>
</reference>
<evidence type="ECO:0000256" key="6">
    <source>
        <dbReference type="ARBA" id="ARBA00022989"/>
    </source>
</evidence>
<feature type="transmembrane region" description="Helical" evidence="8">
    <location>
        <begin position="61"/>
        <end position="84"/>
    </location>
</feature>
<dbReference type="PRINTS" id="PR00175">
    <property type="entry name" value="NAALASMPORT"/>
</dbReference>
<comment type="similarity">
    <text evidence="2 8">Belongs to the alanine or glycine:cation symporter (AGCS) (TC 2.A.25) family.</text>
</comment>
<name>A0ABY5G5D6_VIBPE</name>
<evidence type="ECO:0000256" key="5">
    <source>
        <dbReference type="ARBA" id="ARBA00022692"/>
    </source>
</evidence>
<evidence type="ECO:0000256" key="9">
    <source>
        <dbReference type="SAM" id="MobiDB-lite"/>
    </source>
</evidence>
<evidence type="ECO:0000256" key="4">
    <source>
        <dbReference type="ARBA" id="ARBA00022475"/>
    </source>
</evidence>
<feature type="transmembrane region" description="Helical" evidence="8">
    <location>
        <begin position="306"/>
        <end position="328"/>
    </location>
</feature>
<evidence type="ECO:0000313" key="10">
    <source>
        <dbReference type="EMBL" id="UTT84899.1"/>
    </source>
</evidence>
<feature type="transmembrane region" description="Helical" evidence="8">
    <location>
        <begin position="408"/>
        <end position="430"/>
    </location>
</feature>
<evidence type="ECO:0000256" key="3">
    <source>
        <dbReference type="ARBA" id="ARBA00022448"/>
    </source>
</evidence>
<dbReference type="PANTHER" id="PTHR30330:SF3">
    <property type="entry name" value="TRANSCRIPTIONAL REGULATOR, LRP FAMILY"/>
    <property type="match status" value="1"/>
</dbReference>
<comment type="subcellular location">
    <subcellularLocation>
        <location evidence="8">Cell inner membrane</location>
        <topology evidence="8">Multi-pass membrane protein</topology>
    </subcellularLocation>
    <subcellularLocation>
        <location evidence="1">Cell membrane</location>
        <topology evidence="1">Multi-pass membrane protein</topology>
    </subcellularLocation>
</comment>
<dbReference type="NCBIfam" id="TIGR00835">
    <property type="entry name" value="agcS"/>
    <property type="match status" value="1"/>
</dbReference>
<feature type="transmembrane region" description="Helical" evidence="8">
    <location>
        <begin position="211"/>
        <end position="231"/>
    </location>
</feature>
<dbReference type="PROSITE" id="PS00873">
    <property type="entry name" value="NA_ALANINE_SYMP"/>
    <property type="match status" value="1"/>
</dbReference>
<evidence type="ECO:0000256" key="2">
    <source>
        <dbReference type="ARBA" id="ARBA00009261"/>
    </source>
</evidence>
<protein>
    <submittedName>
        <fullName evidence="10">Sodium:alanine symporter family protein</fullName>
    </submittedName>
</protein>
<dbReference type="Pfam" id="PF01235">
    <property type="entry name" value="Na_Ala_symp"/>
    <property type="match status" value="1"/>
</dbReference>
<keyword evidence="6 8" id="KW-1133">Transmembrane helix</keyword>
<feature type="transmembrane region" description="Helical" evidence="8">
    <location>
        <begin position="184"/>
        <end position="204"/>
    </location>
</feature>
<keyword evidence="4" id="KW-1003">Cell membrane</keyword>
<evidence type="ECO:0000256" key="1">
    <source>
        <dbReference type="ARBA" id="ARBA00004651"/>
    </source>
</evidence>
<keyword evidence="11" id="KW-1185">Reference proteome</keyword>
<dbReference type="Gene3D" id="1.20.1740.10">
    <property type="entry name" value="Amino acid/polyamine transporter I"/>
    <property type="match status" value="1"/>
</dbReference>
<dbReference type="RefSeq" id="WP_255230846.1">
    <property type="nucleotide sequence ID" value="NZ_CP090614.1"/>
</dbReference>
<evidence type="ECO:0000256" key="8">
    <source>
        <dbReference type="RuleBase" id="RU363064"/>
    </source>
</evidence>
<keyword evidence="5 8" id="KW-0812">Transmembrane</keyword>
<feature type="region of interest" description="Disordered" evidence="9">
    <location>
        <begin position="447"/>
        <end position="466"/>
    </location>
</feature>
<keyword evidence="8" id="KW-0997">Cell inner membrane</keyword>
<feature type="transmembrane region" description="Helical" evidence="8">
    <location>
        <begin position="376"/>
        <end position="402"/>
    </location>
</feature>
<dbReference type="InterPro" id="IPR001463">
    <property type="entry name" value="Na/Ala_symport"/>
</dbReference>
<dbReference type="EMBL" id="CP090614">
    <property type="protein sequence ID" value="UTT84899.1"/>
    <property type="molecule type" value="Genomic_DNA"/>
</dbReference>
<feature type="transmembrane region" description="Helical" evidence="8">
    <location>
        <begin position="96"/>
        <end position="117"/>
    </location>
</feature>
<feature type="transmembrane region" description="Helical" evidence="8">
    <location>
        <begin position="348"/>
        <end position="369"/>
    </location>
</feature>
<feature type="transmembrane region" description="Helical" evidence="8">
    <location>
        <begin position="138"/>
        <end position="164"/>
    </location>
</feature>
<sequence length="466" mass="49264">MNYLQETLQTINQLVWGPPLLTLLVGTGIYFTFRLGLLQFRHLPTALKMVFTKDKSGHGDVSSFAALCTALSATIGTGNIVGVATAIKLGGPGALFWMWLAALFGMATKYAECLLAVKYRKVDSKGEMVGGPMYYLQYGVGSRILAVLFAVFALGVACFGIGTFPQVNAILDATEISFGASRELSAVVLTLLVAVVTLGGIQSIAKVAGKVVPTMAVMYIVACLSVLISNAGQLLDAISLVITSAFTNTAATGGFLGASIMLAIQSGIARGVFSNESGLGSAPMAAAAAKTDSCVKQGLISMTGTFFDTIIICTMTGLALILTGAWQTDLSGAAMTTHAFAVGLNADTIGPMLVSVGLIFFAFTTILGWNYYGERCVVFLFGTKAVLPYKVIFIALVASGAFLKLDMIWLLADIVNGLMAVPNLIGLILLRQVVIEETKQFFNQMTMKSDPSRTDKPSMVYTNRSK</sequence>
<dbReference type="PANTHER" id="PTHR30330">
    <property type="entry name" value="AGSS FAMILY TRANSPORTER, SODIUM-ALANINE"/>
    <property type="match status" value="1"/>
</dbReference>
<proteinExistence type="inferred from homology"/>
<keyword evidence="7 8" id="KW-0472">Membrane</keyword>
<evidence type="ECO:0000313" key="11">
    <source>
        <dbReference type="Proteomes" id="UP001059120"/>
    </source>
</evidence>